<keyword evidence="2" id="KW-1185">Reference proteome</keyword>
<gene>
    <name evidence="1" type="ORF">LTR36_002726</name>
</gene>
<proteinExistence type="predicted"/>
<evidence type="ECO:0008006" key="3">
    <source>
        <dbReference type="Google" id="ProtNLM"/>
    </source>
</evidence>
<comment type="caution">
    <text evidence="1">The sequence shown here is derived from an EMBL/GenBank/DDBJ whole genome shotgun (WGS) entry which is preliminary data.</text>
</comment>
<organism evidence="1 2">
    <name type="scientific">Oleoguttula mirabilis</name>
    <dbReference type="NCBI Taxonomy" id="1507867"/>
    <lineage>
        <taxon>Eukaryota</taxon>
        <taxon>Fungi</taxon>
        <taxon>Dikarya</taxon>
        <taxon>Ascomycota</taxon>
        <taxon>Pezizomycotina</taxon>
        <taxon>Dothideomycetes</taxon>
        <taxon>Dothideomycetidae</taxon>
        <taxon>Mycosphaerellales</taxon>
        <taxon>Teratosphaeriaceae</taxon>
        <taxon>Oleoguttula</taxon>
    </lineage>
</organism>
<name>A0AAV9JL94_9PEZI</name>
<evidence type="ECO:0000313" key="1">
    <source>
        <dbReference type="EMBL" id="KAK4545772.1"/>
    </source>
</evidence>
<evidence type="ECO:0000313" key="2">
    <source>
        <dbReference type="Proteomes" id="UP001324427"/>
    </source>
</evidence>
<dbReference type="AlphaFoldDB" id="A0AAV9JL94"/>
<dbReference type="Proteomes" id="UP001324427">
    <property type="component" value="Unassembled WGS sequence"/>
</dbReference>
<protein>
    <recommendedName>
        <fullName evidence="3">F-box domain-containing protein</fullName>
    </recommendedName>
</protein>
<reference evidence="1 2" key="1">
    <citation type="submission" date="2021-11" db="EMBL/GenBank/DDBJ databases">
        <title>Black yeast isolated from Biological Soil Crust.</title>
        <authorList>
            <person name="Kurbessoian T."/>
        </authorList>
    </citation>
    <scope>NUCLEOTIDE SEQUENCE [LARGE SCALE GENOMIC DNA]</scope>
    <source>
        <strain evidence="1 2">CCFEE 5522</strain>
    </source>
</reference>
<dbReference type="EMBL" id="JAVFHQ010000018">
    <property type="protein sequence ID" value="KAK4545772.1"/>
    <property type="molecule type" value="Genomic_DNA"/>
</dbReference>
<sequence length="321" mass="36416">MLRALMQQQDIQRKLAAALLAPHDEHLTRQTLQSLQADADGLDTFFRSITLPFLYNEQCPTDAKHVAQRVFDIPEIFKGILVELECLDLLESILVNRQFRDAVLSSKRLQRRLSLLPEPDAPFSTTKFIRCLPGYCFFTTSETWSGYNPFISSPLILGLECDEDGLSVQIEPKARPLGSRCRNIYFCQPPVEEIYVYTSCCADVDLYDVLEEFLPDGSLSLIKNEGGLTIGDLWDEAEKLFQEHGNCANADWDELDDGGRVQMKVYFKAIVKLPPDDPILKRWKNAAERAKQQGRVSKARKRKMVAFTAAKQAGMHKLCAH</sequence>
<accession>A0AAV9JL94</accession>